<dbReference type="RefSeq" id="WP_127565181.1">
    <property type="nucleotide sequence ID" value="NZ_BMFB01000004.1"/>
</dbReference>
<evidence type="ECO:0000313" key="7">
    <source>
        <dbReference type="EMBL" id="AZU02723.1"/>
    </source>
</evidence>
<dbReference type="PANTHER" id="PTHR30294">
    <property type="entry name" value="MEMBRANE COMPONENT OF ABC TRANSPORTER YHHJ-RELATED"/>
    <property type="match status" value="1"/>
</dbReference>
<evidence type="ECO:0000256" key="4">
    <source>
        <dbReference type="ARBA" id="ARBA00022989"/>
    </source>
</evidence>
<evidence type="ECO:0000259" key="6">
    <source>
        <dbReference type="Pfam" id="PF12698"/>
    </source>
</evidence>
<reference evidence="7 8" key="1">
    <citation type="submission" date="2016-12" db="EMBL/GenBank/DDBJ databases">
        <title>The genome of dimorphic prosthecate Glycocaulis alkaliphilus 6b-8t, isolated from crude oil dictates its adaptability in petroleum environments.</title>
        <authorList>
            <person name="Wu X.-L."/>
            <person name="Geng S."/>
        </authorList>
    </citation>
    <scope>NUCLEOTIDE SEQUENCE [LARGE SCALE GENOMIC DNA]</scope>
    <source>
        <strain evidence="7 8">6B-8</strain>
    </source>
</reference>
<sequence length="246" mass="26158">MTPLWAVYRRELAAYFETPLAWVFLTAFSIAAPSFAWHVGGLFESGRADLTPLFDYLPWLLMVLMPALAMRAWAEERETGTLEMLLAAPIPLWAAALAKFLAAWTIAALALALTFPLWMAVNYLGNPDNAAIATAYFGGLLLAGGYLAISQALSGTTSNQVVAFVLAMGVCLVLTAAGLPLVLDAVASRLPGVFAEAMAGLSALSRFDSLRRGVISLADLIYFISLIATGLALAMALIDTRRGGGR</sequence>
<comment type="subcellular location">
    <subcellularLocation>
        <location evidence="1">Cell membrane</location>
        <topology evidence="1">Multi-pass membrane protein</topology>
    </subcellularLocation>
</comment>
<dbReference type="InterPro" id="IPR013525">
    <property type="entry name" value="ABC2_TM"/>
</dbReference>
<feature type="domain" description="ABC-2 type transporter transmembrane" evidence="6">
    <location>
        <begin position="56"/>
        <end position="199"/>
    </location>
</feature>
<dbReference type="PRINTS" id="PR01414">
    <property type="entry name" value="CCMBBIOGNSIS"/>
</dbReference>
<gene>
    <name evidence="7" type="ORF">X907_0173</name>
</gene>
<dbReference type="AlphaFoldDB" id="A0A3T0E5X0"/>
<keyword evidence="5" id="KW-0472">Membrane</keyword>
<dbReference type="Proteomes" id="UP000286954">
    <property type="component" value="Chromosome"/>
</dbReference>
<dbReference type="GO" id="GO:0005886">
    <property type="term" value="C:plasma membrane"/>
    <property type="evidence" value="ECO:0007669"/>
    <property type="project" value="UniProtKB-SubCell"/>
</dbReference>
<evidence type="ECO:0000256" key="5">
    <source>
        <dbReference type="ARBA" id="ARBA00023136"/>
    </source>
</evidence>
<evidence type="ECO:0000256" key="3">
    <source>
        <dbReference type="ARBA" id="ARBA00022692"/>
    </source>
</evidence>
<dbReference type="OrthoDB" id="9794512at2"/>
<dbReference type="GO" id="GO:0140359">
    <property type="term" value="F:ABC-type transporter activity"/>
    <property type="evidence" value="ECO:0007669"/>
    <property type="project" value="InterPro"/>
</dbReference>
<dbReference type="KEGG" id="gak:X907_0173"/>
<keyword evidence="4" id="KW-1133">Transmembrane helix</keyword>
<keyword evidence="2" id="KW-1003">Cell membrane</keyword>
<evidence type="ECO:0000256" key="2">
    <source>
        <dbReference type="ARBA" id="ARBA00022475"/>
    </source>
</evidence>
<keyword evidence="8" id="KW-1185">Reference proteome</keyword>
<dbReference type="EMBL" id="CP018911">
    <property type="protein sequence ID" value="AZU02723.1"/>
    <property type="molecule type" value="Genomic_DNA"/>
</dbReference>
<evidence type="ECO:0000256" key="1">
    <source>
        <dbReference type="ARBA" id="ARBA00004651"/>
    </source>
</evidence>
<dbReference type="InterPro" id="IPR051449">
    <property type="entry name" value="ABC-2_transporter_component"/>
</dbReference>
<keyword evidence="3" id="KW-0812">Transmembrane</keyword>
<proteinExistence type="predicted"/>
<evidence type="ECO:0000313" key="8">
    <source>
        <dbReference type="Proteomes" id="UP000286954"/>
    </source>
</evidence>
<protein>
    <submittedName>
        <fullName evidence="7">Putative ABC-2 type transport system permease</fullName>
    </submittedName>
</protein>
<accession>A0A3T0E5X0</accession>
<dbReference type="PANTHER" id="PTHR30294:SF29">
    <property type="entry name" value="MULTIDRUG ABC TRANSPORTER PERMEASE YBHS-RELATED"/>
    <property type="match status" value="1"/>
</dbReference>
<dbReference type="Pfam" id="PF12698">
    <property type="entry name" value="ABC2_membrane_3"/>
    <property type="match status" value="1"/>
</dbReference>
<organism evidence="7 8">
    <name type="scientific">Glycocaulis alkaliphilus</name>
    <dbReference type="NCBI Taxonomy" id="1434191"/>
    <lineage>
        <taxon>Bacteria</taxon>
        <taxon>Pseudomonadati</taxon>
        <taxon>Pseudomonadota</taxon>
        <taxon>Alphaproteobacteria</taxon>
        <taxon>Maricaulales</taxon>
        <taxon>Maricaulaceae</taxon>
        <taxon>Glycocaulis</taxon>
    </lineage>
</organism>
<name>A0A3T0E5X0_9PROT</name>